<gene>
    <name evidence="2" type="ORF">OUO13_00670</name>
</gene>
<sequence length="191" mass="21585">MSRPLFVAVAASLLLAGCATTAPKNDYVRFTQEFRDNEGFTSEHLNKLQFYVCPELVIERELTTTETGISSGRLIRKQGRTVNQVVIPKWTPGLVVRSNENYVAVSFEEGTALAFGVEKGKYTGDYAPLGKNAEKGFEVLYDGNWYYMIDPEKQDQDCQGQQYPEARLWIDTDSLNNVITERKVLKGRTLE</sequence>
<dbReference type="AlphaFoldDB" id="A0A9X3EA19"/>
<keyword evidence="3" id="KW-1185">Reference proteome</keyword>
<reference evidence="2" key="1">
    <citation type="submission" date="2022-11" db="EMBL/GenBank/DDBJ databases">
        <title>Parathalassolutuus dongxingensis gen. nov., sp. nov., a novel member of family Oceanospirillaceae isolated from a coastal shrimp pond in Guangxi, China.</title>
        <authorList>
            <person name="Chen H."/>
        </authorList>
    </citation>
    <scope>NUCLEOTIDE SEQUENCE</scope>
    <source>
        <strain evidence="2">G-43</strain>
    </source>
</reference>
<evidence type="ECO:0008006" key="4">
    <source>
        <dbReference type="Google" id="ProtNLM"/>
    </source>
</evidence>
<dbReference type="EMBL" id="JAPNOA010000003">
    <property type="protein sequence ID" value="MCY0963702.1"/>
    <property type="molecule type" value="Genomic_DNA"/>
</dbReference>
<evidence type="ECO:0000313" key="2">
    <source>
        <dbReference type="EMBL" id="MCY0963702.1"/>
    </source>
</evidence>
<proteinExistence type="predicted"/>
<comment type="caution">
    <text evidence="2">The sequence shown here is derived from an EMBL/GenBank/DDBJ whole genome shotgun (WGS) entry which is preliminary data.</text>
</comment>
<dbReference type="Proteomes" id="UP001150830">
    <property type="component" value="Unassembled WGS sequence"/>
</dbReference>
<evidence type="ECO:0000313" key="3">
    <source>
        <dbReference type="Proteomes" id="UP001150830"/>
    </source>
</evidence>
<feature type="chain" id="PRO_5040875267" description="Lipoprotein" evidence="1">
    <location>
        <begin position="22"/>
        <end position="191"/>
    </location>
</feature>
<protein>
    <recommendedName>
        <fullName evidence="4">Lipoprotein</fullName>
    </recommendedName>
</protein>
<dbReference type="RefSeq" id="WP_283171918.1">
    <property type="nucleotide sequence ID" value="NZ_JAPNOA010000003.1"/>
</dbReference>
<name>A0A9X3EA19_9GAMM</name>
<feature type="signal peptide" evidence="1">
    <location>
        <begin position="1"/>
        <end position="21"/>
    </location>
</feature>
<dbReference type="PROSITE" id="PS51257">
    <property type="entry name" value="PROKAR_LIPOPROTEIN"/>
    <property type="match status" value="1"/>
</dbReference>
<keyword evidence="1" id="KW-0732">Signal</keyword>
<organism evidence="2 3">
    <name type="scientific">Parathalassolituus penaei</name>
    <dbReference type="NCBI Taxonomy" id="2997323"/>
    <lineage>
        <taxon>Bacteria</taxon>
        <taxon>Pseudomonadati</taxon>
        <taxon>Pseudomonadota</taxon>
        <taxon>Gammaproteobacteria</taxon>
        <taxon>Oceanospirillales</taxon>
        <taxon>Oceanospirillaceae</taxon>
        <taxon>Parathalassolituus</taxon>
    </lineage>
</organism>
<accession>A0A9X3EA19</accession>
<evidence type="ECO:0000256" key="1">
    <source>
        <dbReference type="SAM" id="SignalP"/>
    </source>
</evidence>